<evidence type="ECO:0000256" key="3">
    <source>
        <dbReference type="ARBA" id="ARBA00022827"/>
    </source>
</evidence>
<evidence type="ECO:0000313" key="8">
    <source>
        <dbReference type="EMBL" id="SEG83673.1"/>
    </source>
</evidence>
<name>A0A1H6DFY7_9ACTN</name>
<dbReference type="InterPro" id="IPR002938">
    <property type="entry name" value="FAD-bd"/>
</dbReference>
<dbReference type="AlphaFoldDB" id="A0A1H6DFY7"/>
<dbReference type="SUPFAM" id="SSF51905">
    <property type="entry name" value="FAD/NAD(P)-binding domain"/>
    <property type="match status" value="1"/>
</dbReference>
<keyword evidence="3" id="KW-0274">FAD</keyword>
<accession>A0A1H6DFY7</accession>
<comment type="cofactor">
    <cofactor evidence="1">
        <name>FAD</name>
        <dbReference type="ChEBI" id="CHEBI:57692"/>
    </cofactor>
</comment>
<evidence type="ECO:0000313" key="9">
    <source>
        <dbReference type="Proteomes" id="UP000236723"/>
    </source>
</evidence>
<sequence>MGCLLAAELRRRGFDVDLYERNGPPGQGPEVRGRSFNLTLTYRGLSCLGRRQREAIYAAGVKLPQRIVHRRDGSVTYQPYGVEQHHHLLSIPRSALHRILLEQAVAEGARVHYGHTCVAADARRAEATFVTSAGGVSRARGDLLAGCDGANSLVRHELSKSGARMRISQEYIPHGHVEIGTDVHDERAMRWRLGDPRRIDGRRPGMHLWPRGDYFLQAQPNLDGTFTTTLFMPLERAGANLRFRGLRDREAVRGLFARDFPDIAPALPRLAEEVHDVRPAQLKLVRCAPYHHERAVLLGDAAHTLVPFYGQGINCSFEDVAVLCSLYDRHRRTTGDPRAAVRPAIAEFSELRVPAGHAITELSLANLEDLSSGVGQERYHARRDLERKLHRRHPACFVPLYQMVAFTRVPYHEVVERYRWQERALDRLCDRYDQVTEAERIIAAYPALVRGERRDEEIFELALSSLERPA</sequence>
<gene>
    <name evidence="8" type="ORF">SAMN04489712_11646</name>
</gene>
<evidence type="ECO:0000256" key="5">
    <source>
        <dbReference type="ARBA" id="ARBA00023002"/>
    </source>
</evidence>
<dbReference type="PRINTS" id="PR00420">
    <property type="entry name" value="RNGMNOXGNASE"/>
</dbReference>
<evidence type="ECO:0000256" key="6">
    <source>
        <dbReference type="ARBA" id="ARBA00023033"/>
    </source>
</evidence>
<dbReference type="Pfam" id="PF01494">
    <property type="entry name" value="FAD_binding_3"/>
    <property type="match status" value="2"/>
</dbReference>
<dbReference type="PANTHER" id="PTHR46028:SF2">
    <property type="entry name" value="KYNURENINE 3-MONOOXYGENASE"/>
    <property type="match status" value="1"/>
</dbReference>
<feature type="domain" description="FAD-binding" evidence="7">
    <location>
        <begin position="2"/>
        <end position="161"/>
    </location>
</feature>
<dbReference type="GO" id="GO:0071949">
    <property type="term" value="F:FAD binding"/>
    <property type="evidence" value="ECO:0007669"/>
    <property type="project" value="InterPro"/>
</dbReference>
<dbReference type="GO" id="GO:0070189">
    <property type="term" value="P:kynurenine metabolic process"/>
    <property type="evidence" value="ECO:0007669"/>
    <property type="project" value="TreeGrafter"/>
</dbReference>
<keyword evidence="4" id="KW-0521">NADP</keyword>
<keyword evidence="2" id="KW-0285">Flavoprotein</keyword>
<dbReference type="Proteomes" id="UP000236723">
    <property type="component" value="Unassembled WGS sequence"/>
</dbReference>
<proteinExistence type="predicted"/>
<keyword evidence="6 8" id="KW-0503">Monooxygenase</keyword>
<reference evidence="9" key="1">
    <citation type="submission" date="2016-10" db="EMBL/GenBank/DDBJ databases">
        <authorList>
            <person name="Varghese N."/>
            <person name="Submissions S."/>
        </authorList>
    </citation>
    <scope>NUCLEOTIDE SEQUENCE [LARGE SCALE GENOMIC DNA]</scope>
    <source>
        <strain evidence="9">DSM 43163</strain>
    </source>
</reference>
<dbReference type="GO" id="GO:0004502">
    <property type="term" value="F:kynurenine 3-monooxygenase activity"/>
    <property type="evidence" value="ECO:0007669"/>
    <property type="project" value="TreeGrafter"/>
</dbReference>
<evidence type="ECO:0000259" key="7">
    <source>
        <dbReference type="Pfam" id="PF01494"/>
    </source>
</evidence>
<dbReference type="Gene3D" id="3.50.50.60">
    <property type="entry name" value="FAD/NAD(P)-binding domain"/>
    <property type="match status" value="1"/>
</dbReference>
<evidence type="ECO:0000256" key="4">
    <source>
        <dbReference type="ARBA" id="ARBA00022857"/>
    </source>
</evidence>
<dbReference type="EMBL" id="FNVO01000016">
    <property type="protein sequence ID" value="SEG83673.1"/>
    <property type="molecule type" value="Genomic_DNA"/>
</dbReference>
<keyword evidence="9" id="KW-1185">Reference proteome</keyword>
<dbReference type="PANTHER" id="PTHR46028">
    <property type="entry name" value="KYNURENINE 3-MONOOXYGENASE"/>
    <property type="match status" value="1"/>
</dbReference>
<protein>
    <submittedName>
        <fullName evidence="8">Kynurenine 3-monooxygenase</fullName>
    </submittedName>
</protein>
<evidence type="ECO:0000256" key="1">
    <source>
        <dbReference type="ARBA" id="ARBA00001974"/>
    </source>
</evidence>
<dbReference type="InterPro" id="IPR036188">
    <property type="entry name" value="FAD/NAD-bd_sf"/>
</dbReference>
<feature type="domain" description="FAD-binding" evidence="7">
    <location>
        <begin position="270"/>
        <end position="325"/>
    </location>
</feature>
<evidence type="ECO:0000256" key="2">
    <source>
        <dbReference type="ARBA" id="ARBA00022630"/>
    </source>
</evidence>
<organism evidence="8 9">
    <name type="scientific">Thermomonospora echinospora</name>
    <dbReference type="NCBI Taxonomy" id="1992"/>
    <lineage>
        <taxon>Bacteria</taxon>
        <taxon>Bacillati</taxon>
        <taxon>Actinomycetota</taxon>
        <taxon>Actinomycetes</taxon>
        <taxon>Streptosporangiales</taxon>
        <taxon>Thermomonosporaceae</taxon>
        <taxon>Thermomonospora</taxon>
    </lineage>
</organism>
<keyword evidence="5" id="KW-0560">Oxidoreductase</keyword>